<dbReference type="AlphaFoldDB" id="A0A3M7QRS5"/>
<gene>
    <name evidence="1" type="ORF">BpHYR1_035949</name>
</gene>
<proteinExistence type="predicted"/>
<keyword evidence="2" id="KW-1185">Reference proteome</keyword>
<evidence type="ECO:0000313" key="2">
    <source>
        <dbReference type="Proteomes" id="UP000276133"/>
    </source>
</evidence>
<comment type="caution">
    <text evidence="1">The sequence shown here is derived from an EMBL/GenBank/DDBJ whole genome shotgun (WGS) entry which is preliminary data.</text>
</comment>
<organism evidence="1 2">
    <name type="scientific">Brachionus plicatilis</name>
    <name type="common">Marine rotifer</name>
    <name type="synonym">Brachionus muelleri</name>
    <dbReference type="NCBI Taxonomy" id="10195"/>
    <lineage>
        <taxon>Eukaryota</taxon>
        <taxon>Metazoa</taxon>
        <taxon>Spiralia</taxon>
        <taxon>Gnathifera</taxon>
        <taxon>Rotifera</taxon>
        <taxon>Eurotatoria</taxon>
        <taxon>Monogononta</taxon>
        <taxon>Pseudotrocha</taxon>
        <taxon>Ploima</taxon>
        <taxon>Brachionidae</taxon>
        <taxon>Brachionus</taxon>
    </lineage>
</organism>
<dbReference type="EMBL" id="REGN01005278">
    <property type="protein sequence ID" value="RNA14022.1"/>
    <property type="molecule type" value="Genomic_DNA"/>
</dbReference>
<evidence type="ECO:0000313" key="1">
    <source>
        <dbReference type="EMBL" id="RNA14022.1"/>
    </source>
</evidence>
<sequence length="60" mass="7122">MVIVDFKRRKPLIIKKLFSVKLQQEKLKLHRSVVKVTLMHGSPYWRMSSSIHTGSLRKIF</sequence>
<dbReference type="Proteomes" id="UP000276133">
    <property type="component" value="Unassembled WGS sequence"/>
</dbReference>
<accession>A0A3M7QRS5</accession>
<name>A0A3M7QRS5_BRAPC</name>
<reference evidence="1 2" key="1">
    <citation type="journal article" date="2018" name="Sci. Rep.">
        <title>Genomic signatures of local adaptation to the degree of environmental predictability in rotifers.</title>
        <authorList>
            <person name="Franch-Gras L."/>
            <person name="Hahn C."/>
            <person name="Garcia-Roger E.M."/>
            <person name="Carmona M.J."/>
            <person name="Serra M."/>
            <person name="Gomez A."/>
        </authorList>
    </citation>
    <scope>NUCLEOTIDE SEQUENCE [LARGE SCALE GENOMIC DNA]</scope>
    <source>
        <strain evidence="1">HYR1</strain>
    </source>
</reference>
<protein>
    <submittedName>
        <fullName evidence="1">Uncharacterized protein</fullName>
    </submittedName>
</protein>